<dbReference type="SUPFAM" id="SSF52540">
    <property type="entry name" value="P-loop containing nucleoside triphosphate hydrolases"/>
    <property type="match status" value="1"/>
</dbReference>
<dbReference type="PANTHER" id="PTHR10803">
    <property type="entry name" value="ARSENICAL PUMP-DRIVING ATPASE ARSENITE-TRANSLOCATING ATPASE"/>
    <property type="match status" value="1"/>
</dbReference>
<reference evidence="3" key="1">
    <citation type="journal article" date="2021" name="PeerJ">
        <title>Extensive microbial diversity within the chicken gut microbiome revealed by metagenomics and culture.</title>
        <authorList>
            <person name="Gilroy R."/>
            <person name="Ravi A."/>
            <person name="Getino M."/>
            <person name="Pursley I."/>
            <person name="Horton D.L."/>
            <person name="Alikhan N.F."/>
            <person name="Baker D."/>
            <person name="Gharbi K."/>
            <person name="Hall N."/>
            <person name="Watson M."/>
            <person name="Adriaenssens E.M."/>
            <person name="Foster-Nyarko E."/>
            <person name="Jarju S."/>
            <person name="Secka A."/>
            <person name="Antonio M."/>
            <person name="Oren A."/>
            <person name="Chaudhuri R.R."/>
            <person name="La Ragione R."/>
            <person name="Hildebrand F."/>
            <person name="Pallen M.J."/>
        </authorList>
    </citation>
    <scope>NUCLEOTIDE SEQUENCE</scope>
    <source>
        <strain evidence="3">ChiHjej13B12-14962</strain>
    </source>
</reference>
<comment type="caution">
    <text evidence="3">The sequence shown here is derived from an EMBL/GenBank/DDBJ whole genome shotgun (WGS) entry which is preliminary data.</text>
</comment>
<reference evidence="3" key="2">
    <citation type="submission" date="2021-09" db="EMBL/GenBank/DDBJ databases">
        <authorList>
            <person name="Gilroy R."/>
        </authorList>
    </citation>
    <scope>NUCLEOTIDE SEQUENCE</scope>
    <source>
        <strain evidence="3">ChiHjej13B12-14962</strain>
    </source>
</reference>
<dbReference type="PANTHER" id="PTHR10803:SF3">
    <property type="entry name" value="ATPASE GET3"/>
    <property type="match status" value="1"/>
</dbReference>
<dbReference type="GO" id="GO:0005524">
    <property type="term" value="F:ATP binding"/>
    <property type="evidence" value="ECO:0007669"/>
    <property type="project" value="InterPro"/>
</dbReference>
<gene>
    <name evidence="3" type="ORF">K8V32_08385</name>
</gene>
<organism evidence="3 4">
    <name type="scientific">Enteractinococcus helveticum</name>
    <dbReference type="NCBI Taxonomy" id="1837282"/>
    <lineage>
        <taxon>Bacteria</taxon>
        <taxon>Bacillati</taxon>
        <taxon>Actinomycetota</taxon>
        <taxon>Actinomycetes</taxon>
        <taxon>Micrococcales</taxon>
        <taxon>Micrococcaceae</taxon>
    </lineage>
</organism>
<dbReference type="GO" id="GO:0016887">
    <property type="term" value="F:ATP hydrolysis activity"/>
    <property type="evidence" value="ECO:0007669"/>
    <property type="project" value="InterPro"/>
</dbReference>
<dbReference type="EMBL" id="DYXC01000090">
    <property type="protein sequence ID" value="HJF14805.1"/>
    <property type="molecule type" value="Genomic_DNA"/>
</dbReference>
<evidence type="ECO:0000313" key="4">
    <source>
        <dbReference type="Proteomes" id="UP000703315"/>
    </source>
</evidence>
<evidence type="ECO:0000259" key="2">
    <source>
        <dbReference type="Pfam" id="PF02374"/>
    </source>
</evidence>
<sequence length="251" mass="28070">MDPEHAAQRHFADVASTVRSMMPEHLHGEVERYFRHAIDSPGAHEAALLERIAELSLDSSDTWDTIIFDTAPTGHTIRLLEMPQLLTVWAEGMMGRAKKTAQFHAAMEALPGDTQFSEPSPVAERNAKIRAILERRGQLFRTFYAALTSKKTTGFVIVTLAERMPVAETLELKEQLKDAKIPIAGVIVNRRSPSDAGKLLALRRQNEDDHLSTLTKSMQKIPVVQVDLQEREPTGFQALEAFSEQLSAYLQ</sequence>
<name>A0A921FMB4_9MICC</name>
<dbReference type="RefSeq" id="WP_303905745.1">
    <property type="nucleotide sequence ID" value="NZ_DYXC01000090.1"/>
</dbReference>
<protein>
    <submittedName>
        <fullName evidence="3">ArsA family ATPase</fullName>
    </submittedName>
</protein>
<evidence type="ECO:0000313" key="3">
    <source>
        <dbReference type="EMBL" id="HJF14805.1"/>
    </source>
</evidence>
<dbReference type="InterPro" id="IPR027417">
    <property type="entry name" value="P-loop_NTPase"/>
</dbReference>
<dbReference type="Proteomes" id="UP000703315">
    <property type="component" value="Unassembled WGS sequence"/>
</dbReference>
<accession>A0A921FMB4</accession>
<dbReference type="InterPro" id="IPR025723">
    <property type="entry name" value="ArsA/GET3_ATPase-like"/>
</dbReference>
<dbReference type="Pfam" id="PF02374">
    <property type="entry name" value="ArsA_ATPase"/>
    <property type="match status" value="1"/>
</dbReference>
<dbReference type="InterPro" id="IPR016300">
    <property type="entry name" value="ATPase_ArsA/GET3"/>
</dbReference>
<dbReference type="CDD" id="cd02035">
    <property type="entry name" value="ArsA"/>
    <property type="match status" value="1"/>
</dbReference>
<comment type="similarity">
    <text evidence="1">Belongs to the arsA ATPase family.</text>
</comment>
<evidence type="ECO:0000256" key="1">
    <source>
        <dbReference type="ARBA" id="ARBA00011040"/>
    </source>
</evidence>
<feature type="domain" description="ArsA/GET3 Anion-transporting ATPase-like" evidence="2">
    <location>
        <begin position="20"/>
        <end position="246"/>
    </location>
</feature>
<dbReference type="Gene3D" id="3.40.50.300">
    <property type="entry name" value="P-loop containing nucleotide triphosphate hydrolases"/>
    <property type="match status" value="1"/>
</dbReference>
<dbReference type="AlphaFoldDB" id="A0A921FMB4"/>
<proteinExistence type="inferred from homology"/>